<feature type="transmembrane region" description="Helical" evidence="5">
    <location>
        <begin position="7"/>
        <end position="23"/>
    </location>
</feature>
<reference evidence="6 7" key="1">
    <citation type="submission" date="2024-09" db="EMBL/GenBank/DDBJ databases">
        <authorList>
            <person name="Sun Q."/>
            <person name="Mori K."/>
        </authorList>
    </citation>
    <scope>NUCLEOTIDE SEQUENCE [LARGE SCALE GENOMIC DNA]</scope>
    <source>
        <strain evidence="6 7">NCAIM B.02604</strain>
    </source>
</reference>
<keyword evidence="3 5" id="KW-1133">Transmembrane helix</keyword>
<comment type="caution">
    <text evidence="6">The sequence shown here is derived from an EMBL/GenBank/DDBJ whole genome shotgun (WGS) entry which is preliminary data.</text>
</comment>
<keyword evidence="4 5" id="KW-0472">Membrane</keyword>
<evidence type="ECO:0000313" key="7">
    <source>
        <dbReference type="Proteomes" id="UP001589862"/>
    </source>
</evidence>
<organism evidence="6 7">
    <name type="scientific">Micrococcoides hystricis</name>
    <dbReference type="NCBI Taxonomy" id="1572761"/>
    <lineage>
        <taxon>Bacteria</taxon>
        <taxon>Bacillati</taxon>
        <taxon>Actinomycetota</taxon>
        <taxon>Actinomycetes</taxon>
        <taxon>Micrococcales</taxon>
        <taxon>Micrococcaceae</taxon>
        <taxon>Micrococcoides</taxon>
    </lineage>
</organism>
<feature type="transmembrane region" description="Helical" evidence="5">
    <location>
        <begin position="96"/>
        <end position="112"/>
    </location>
</feature>
<evidence type="ECO:0000256" key="1">
    <source>
        <dbReference type="ARBA" id="ARBA00004141"/>
    </source>
</evidence>
<keyword evidence="7" id="KW-1185">Reference proteome</keyword>
<dbReference type="Pfam" id="PF13564">
    <property type="entry name" value="DoxX_2"/>
    <property type="match status" value="1"/>
</dbReference>
<dbReference type="InterPro" id="IPR032808">
    <property type="entry name" value="DoxX"/>
</dbReference>
<dbReference type="RefSeq" id="WP_377459639.1">
    <property type="nucleotide sequence ID" value="NZ_JBHLUB010000030.1"/>
</dbReference>
<accession>A0ABV6PBG8</accession>
<evidence type="ECO:0000313" key="6">
    <source>
        <dbReference type="EMBL" id="MFC0582463.1"/>
    </source>
</evidence>
<evidence type="ECO:0000256" key="5">
    <source>
        <dbReference type="SAM" id="Phobius"/>
    </source>
</evidence>
<evidence type="ECO:0000256" key="4">
    <source>
        <dbReference type="ARBA" id="ARBA00023136"/>
    </source>
</evidence>
<gene>
    <name evidence="6" type="ORF">ACFFFR_08730</name>
</gene>
<sequence length="124" mass="13271">MTGQRILTWVAHIVAIAVGVLFVKEGIQKLMGDANALAPFTDFSWPIWFAYTIGVIEVAGAALLIFPKTRIASAVLLAAVMIGAAATNIANGNADYIWLNITLFVALLFLVGQRQETLRNAPTG</sequence>
<evidence type="ECO:0000256" key="2">
    <source>
        <dbReference type="ARBA" id="ARBA00022692"/>
    </source>
</evidence>
<comment type="subcellular location">
    <subcellularLocation>
        <location evidence="1">Membrane</location>
        <topology evidence="1">Multi-pass membrane protein</topology>
    </subcellularLocation>
</comment>
<evidence type="ECO:0000256" key="3">
    <source>
        <dbReference type="ARBA" id="ARBA00022989"/>
    </source>
</evidence>
<dbReference type="EMBL" id="JBHLUB010000030">
    <property type="protein sequence ID" value="MFC0582463.1"/>
    <property type="molecule type" value="Genomic_DNA"/>
</dbReference>
<feature type="transmembrane region" description="Helical" evidence="5">
    <location>
        <begin position="71"/>
        <end position="90"/>
    </location>
</feature>
<keyword evidence="2 5" id="KW-0812">Transmembrane</keyword>
<name>A0ABV6PBG8_9MICC</name>
<feature type="transmembrane region" description="Helical" evidence="5">
    <location>
        <begin position="43"/>
        <end position="64"/>
    </location>
</feature>
<proteinExistence type="predicted"/>
<dbReference type="Proteomes" id="UP001589862">
    <property type="component" value="Unassembled WGS sequence"/>
</dbReference>
<protein>
    <submittedName>
        <fullName evidence="6">DoxX family protein</fullName>
    </submittedName>
</protein>